<dbReference type="Gene3D" id="1.10.260.40">
    <property type="entry name" value="lambda repressor-like DNA-binding domains"/>
    <property type="match status" value="1"/>
</dbReference>
<dbReference type="GO" id="GO:0000976">
    <property type="term" value="F:transcription cis-regulatory region binding"/>
    <property type="evidence" value="ECO:0007669"/>
    <property type="project" value="TreeGrafter"/>
</dbReference>
<proteinExistence type="predicted"/>
<dbReference type="InterPro" id="IPR028082">
    <property type="entry name" value="Peripla_BP_I"/>
</dbReference>
<gene>
    <name evidence="6" type="ORF">BSK52_08305</name>
</gene>
<dbReference type="InterPro" id="IPR010982">
    <property type="entry name" value="Lambda_DNA-bd_dom_sf"/>
</dbReference>
<dbReference type="PANTHER" id="PTHR30146">
    <property type="entry name" value="LACI-RELATED TRANSCRIPTIONAL REPRESSOR"/>
    <property type="match status" value="1"/>
</dbReference>
<dbReference type="OrthoDB" id="2831239at2"/>
<dbReference type="Pfam" id="PF13377">
    <property type="entry name" value="Peripla_BP_3"/>
    <property type="match status" value="1"/>
</dbReference>
<protein>
    <submittedName>
        <fullName evidence="6">LacI family transcriptional regulator</fullName>
    </submittedName>
</protein>
<dbReference type="CDD" id="cd01392">
    <property type="entry name" value="HTH_LacI"/>
    <property type="match status" value="1"/>
</dbReference>
<dbReference type="Pfam" id="PF00356">
    <property type="entry name" value="LacI"/>
    <property type="match status" value="1"/>
</dbReference>
<evidence type="ECO:0000256" key="1">
    <source>
        <dbReference type="ARBA" id="ARBA00022491"/>
    </source>
</evidence>
<dbReference type="GO" id="GO:0003700">
    <property type="term" value="F:DNA-binding transcription factor activity"/>
    <property type="evidence" value="ECO:0007669"/>
    <property type="project" value="TreeGrafter"/>
</dbReference>
<dbReference type="SMART" id="SM00354">
    <property type="entry name" value="HTH_LACI"/>
    <property type="match status" value="1"/>
</dbReference>
<name>A0A1R0Y4P0_9BACL</name>
<dbReference type="SUPFAM" id="SSF47413">
    <property type="entry name" value="lambda repressor-like DNA-binding domains"/>
    <property type="match status" value="1"/>
</dbReference>
<dbReference type="PROSITE" id="PS50932">
    <property type="entry name" value="HTH_LACI_2"/>
    <property type="match status" value="1"/>
</dbReference>
<evidence type="ECO:0000259" key="5">
    <source>
        <dbReference type="PROSITE" id="PS50932"/>
    </source>
</evidence>
<dbReference type="AlphaFoldDB" id="A0A1R0Y4P0"/>
<evidence type="ECO:0000313" key="6">
    <source>
        <dbReference type="EMBL" id="OMD42290.1"/>
    </source>
</evidence>
<comment type="caution">
    <text evidence="6">The sequence shown here is derived from an EMBL/GenBank/DDBJ whole genome shotgun (WGS) entry which is preliminary data.</text>
</comment>
<dbReference type="Gene3D" id="3.40.50.2300">
    <property type="match status" value="2"/>
</dbReference>
<dbReference type="InterPro" id="IPR046335">
    <property type="entry name" value="LacI/GalR-like_sensor"/>
</dbReference>
<evidence type="ECO:0000313" key="7">
    <source>
        <dbReference type="Proteomes" id="UP000187439"/>
    </source>
</evidence>
<dbReference type="InterPro" id="IPR000843">
    <property type="entry name" value="HTH_LacI"/>
</dbReference>
<reference evidence="6 7" key="1">
    <citation type="submission" date="2016-10" db="EMBL/GenBank/DDBJ databases">
        <title>Paenibacillus species isolates.</title>
        <authorList>
            <person name="Beno S.M."/>
        </authorList>
    </citation>
    <scope>NUCLEOTIDE SEQUENCE [LARGE SCALE GENOMIC DNA]</scope>
    <source>
        <strain evidence="6 7">FSL H7-0710</strain>
    </source>
</reference>
<keyword evidence="3" id="KW-0238">DNA-binding</keyword>
<evidence type="ECO:0000256" key="3">
    <source>
        <dbReference type="ARBA" id="ARBA00023125"/>
    </source>
</evidence>
<dbReference type="SUPFAM" id="SSF53822">
    <property type="entry name" value="Periplasmic binding protein-like I"/>
    <property type="match status" value="1"/>
</dbReference>
<evidence type="ECO:0000256" key="2">
    <source>
        <dbReference type="ARBA" id="ARBA00023015"/>
    </source>
</evidence>
<accession>A0A1R0Y4P0</accession>
<dbReference type="CDD" id="cd06267">
    <property type="entry name" value="PBP1_LacI_sugar_binding-like"/>
    <property type="match status" value="1"/>
</dbReference>
<feature type="domain" description="HTH lacI-type" evidence="5">
    <location>
        <begin position="4"/>
        <end position="58"/>
    </location>
</feature>
<keyword evidence="2" id="KW-0805">Transcription regulation</keyword>
<keyword evidence="1" id="KW-0678">Repressor</keyword>
<sequence>MSIASRKEVAELAGVSEATVSRVLNNVGPLKEETKERVLAAALNLGYTPSSLAQSFARRRSGNLGVVMPYLPKARLFSTYYFSEILSGIGSKAREEGYDLLMLFRNAEEPMDYSALFKMRKIDACIVLGAKEEPGELASLRRLKVEGHPFCLINQHFEGEAFYEVDADHVEGSRKAVKHFLDQGLTRIAFLNGPVSYSNSRDRLTGYARALEESNLPLDDSLLFEGNFSRKSGVKAAKEMLPLLNEIDAIVAANDRMAIGLQQGLQELGIPKDRIPAMVGYDDSDAAELTTPALSSVHVPFYELGEIAVTKVLELLGCSLSETATSSQIIQIKLPTELVIRASSIIMNPKEE</sequence>
<dbReference type="PANTHER" id="PTHR30146:SF148">
    <property type="entry name" value="HTH-TYPE TRANSCRIPTIONAL REPRESSOR PURR-RELATED"/>
    <property type="match status" value="1"/>
</dbReference>
<keyword evidence="4" id="KW-0804">Transcription</keyword>
<dbReference type="Proteomes" id="UP000187439">
    <property type="component" value="Unassembled WGS sequence"/>
</dbReference>
<organism evidence="6 7">
    <name type="scientific">Paenibacillus odorifer</name>
    <dbReference type="NCBI Taxonomy" id="189426"/>
    <lineage>
        <taxon>Bacteria</taxon>
        <taxon>Bacillati</taxon>
        <taxon>Bacillota</taxon>
        <taxon>Bacilli</taxon>
        <taxon>Bacillales</taxon>
        <taxon>Paenibacillaceae</taxon>
        <taxon>Paenibacillus</taxon>
    </lineage>
</organism>
<dbReference type="EMBL" id="MPTC01000005">
    <property type="protein sequence ID" value="OMD42290.1"/>
    <property type="molecule type" value="Genomic_DNA"/>
</dbReference>
<evidence type="ECO:0000256" key="4">
    <source>
        <dbReference type="ARBA" id="ARBA00023163"/>
    </source>
</evidence>